<gene>
    <name evidence="1" type="ORF">Lepil_2282</name>
</gene>
<sequence length="286" mass="30281">MTYPHLRRTYRNTLCVVTLFFLTACSDASKNMDGALFALLQPTSGGLPHEIPEQRPVLNALNVQTRLDAEQEYQFVEIEYSFAAAPPEGTTVRAYLGRPGYMALLSDGSVSGFIKEEFEYNAGEFLFLSPELWASYRVIVVARSPSGFGAAQALSSPPPPPPSPCAGAVAAPATIGDCATHCIQVSQNGAMMELTASYISAVTMDYVYVDLSTSTAGGAGGPTATSYREEFAGTPGDLPAGLYSPPMSSFNVNDFSDACVAVSSIYTVDAAGNFDIGYITGKIIVP</sequence>
<accession>H2CHT6</accession>
<dbReference type="AlphaFoldDB" id="H2CHT6"/>
<protein>
    <submittedName>
        <fullName evidence="1">Putative lipoprotein</fullName>
    </submittedName>
</protein>
<organism evidence="1 2">
    <name type="scientific">Leptonema illini DSM 21528</name>
    <dbReference type="NCBI Taxonomy" id="929563"/>
    <lineage>
        <taxon>Bacteria</taxon>
        <taxon>Pseudomonadati</taxon>
        <taxon>Spirochaetota</taxon>
        <taxon>Spirochaetia</taxon>
        <taxon>Leptospirales</taxon>
        <taxon>Leptospiraceae</taxon>
        <taxon>Leptonema</taxon>
    </lineage>
</organism>
<dbReference type="PROSITE" id="PS51257">
    <property type="entry name" value="PROKAR_LIPOPROTEIN"/>
    <property type="match status" value="1"/>
</dbReference>
<evidence type="ECO:0000313" key="2">
    <source>
        <dbReference type="Proteomes" id="UP000005737"/>
    </source>
</evidence>
<dbReference type="RefSeq" id="WP_002772670.1">
    <property type="nucleotide sequence ID" value="NZ_JH597773.1"/>
</dbReference>
<evidence type="ECO:0000313" key="1">
    <source>
        <dbReference type="EMBL" id="EHQ06958.1"/>
    </source>
</evidence>
<keyword evidence="1" id="KW-0449">Lipoprotein</keyword>
<dbReference type="HOGENOM" id="CLU_972530_0_0_12"/>
<proteinExistence type="predicted"/>
<name>H2CHT6_9LEPT</name>
<keyword evidence="2" id="KW-1185">Reference proteome</keyword>
<dbReference type="Proteomes" id="UP000005737">
    <property type="component" value="Unassembled WGS sequence"/>
</dbReference>
<reference evidence="1 2" key="1">
    <citation type="submission" date="2011-10" db="EMBL/GenBank/DDBJ databases">
        <title>The Improved High-Quality Draft genome of Leptonema illini DSM 21528.</title>
        <authorList>
            <consortium name="US DOE Joint Genome Institute (JGI-PGF)"/>
            <person name="Lucas S."/>
            <person name="Copeland A."/>
            <person name="Lapidus A."/>
            <person name="Glavina del Rio T."/>
            <person name="Dalin E."/>
            <person name="Tice H."/>
            <person name="Bruce D."/>
            <person name="Goodwin L."/>
            <person name="Pitluck S."/>
            <person name="Peters L."/>
            <person name="Mikhailova N."/>
            <person name="Held B."/>
            <person name="Kyrpides N."/>
            <person name="Mavromatis K."/>
            <person name="Ivanova N."/>
            <person name="Markowitz V."/>
            <person name="Cheng J.-F."/>
            <person name="Hugenholtz P."/>
            <person name="Woyke T."/>
            <person name="Wu D."/>
            <person name="Gronow S."/>
            <person name="Wellnitz S."/>
            <person name="Brambilla E.-M."/>
            <person name="Klenk H.-P."/>
            <person name="Eisen J.A."/>
        </authorList>
    </citation>
    <scope>NUCLEOTIDE SEQUENCE [LARGE SCALE GENOMIC DNA]</scope>
    <source>
        <strain evidence="1 2">DSM 21528</strain>
    </source>
</reference>
<dbReference type="EMBL" id="JH597773">
    <property type="protein sequence ID" value="EHQ06958.1"/>
    <property type="molecule type" value="Genomic_DNA"/>
</dbReference>